<dbReference type="Proteomes" id="UP000239209">
    <property type="component" value="Unassembled WGS sequence"/>
</dbReference>
<accession>A0A2T0S2M9</accession>
<reference evidence="3 4" key="1">
    <citation type="submission" date="2018-03" db="EMBL/GenBank/DDBJ databases">
        <title>Genomic Encyclopedia of Archaeal and Bacterial Type Strains, Phase II (KMG-II): from individual species to whole genera.</title>
        <authorList>
            <person name="Goeker M."/>
        </authorList>
    </citation>
    <scope>NUCLEOTIDE SEQUENCE [LARGE SCALE GENOMIC DNA]</scope>
    <source>
        <strain evidence="3 4">DSM 45348</strain>
    </source>
</reference>
<dbReference type="GO" id="GO:0016787">
    <property type="term" value="F:hydrolase activity"/>
    <property type="evidence" value="ECO:0007669"/>
    <property type="project" value="UniProtKB-KW"/>
</dbReference>
<dbReference type="OrthoDB" id="120315at2"/>
<organism evidence="3 4">
    <name type="scientific">Pseudosporangium ferrugineum</name>
    <dbReference type="NCBI Taxonomy" id="439699"/>
    <lineage>
        <taxon>Bacteria</taxon>
        <taxon>Bacillati</taxon>
        <taxon>Actinomycetota</taxon>
        <taxon>Actinomycetes</taxon>
        <taxon>Micromonosporales</taxon>
        <taxon>Micromonosporaceae</taxon>
        <taxon>Pseudosporangium</taxon>
    </lineage>
</organism>
<feature type="region of interest" description="Disordered" evidence="1">
    <location>
        <begin position="1"/>
        <end position="21"/>
    </location>
</feature>
<keyword evidence="3" id="KW-0378">Hydrolase</keyword>
<dbReference type="InterPro" id="IPR001607">
    <property type="entry name" value="Znf_UBP"/>
</dbReference>
<proteinExistence type="predicted"/>
<dbReference type="PROSITE" id="PS50271">
    <property type="entry name" value="ZF_UBP"/>
    <property type="match status" value="1"/>
</dbReference>
<protein>
    <submittedName>
        <fullName evidence="3">Ubiquitin-hydrolase Zn-finger-containing protein</fullName>
    </submittedName>
</protein>
<name>A0A2T0S2M9_9ACTN</name>
<feature type="compositionally biased region" description="Basic and acidic residues" evidence="1">
    <location>
        <begin position="1"/>
        <end position="10"/>
    </location>
</feature>
<dbReference type="EMBL" id="PVZG01000010">
    <property type="protein sequence ID" value="PRY27662.1"/>
    <property type="molecule type" value="Genomic_DNA"/>
</dbReference>
<sequence>MTCEHLKNATEPDPQAPQGAGCPECVEDGYQDWVHVRLCLTCGYVACCDSSPRRHMSRHYEETGHPVMRSYEPGEHWKWCFADEILGA</sequence>
<evidence type="ECO:0000259" key="2">
    <source>
        <dbReference type="PROSITE" id="PS50271"/>
    </source>
</evidence>
<evidence type="ECO:0000256" key="1">
    <source>
        <dbReference type="SAM" id="MobiDB-lite"/>
    </source>
</evidence>
<evidence type="ECO:0000313" key="3">
    <source>
        <dbReference type="EMBL" id="PRY27662.1"/>
    </source>
</evidence>
<evidence type="ECO:0000313" key="4">
    <source>
        <dbReference type="Proteomes" id="UP000239209"/>
    </source>
</evidence>
<keyword evidence="4" id="KW-1185">Reference proteome</keyword>
<comment type="caution">
    <text evidence="3">The sequence shown here is derived from an EMBL/GenBank/DDBJ whole genome shotgun (WGS) entry which is preliminary data.</text>
</comment>
<dbReference type="SUPFAM" id="SSF57850">
    <property type="entry name" value="RING/U-box"/>
    <property type="match status" value="1"/>
</dbReference>
<dbReference type="AlphaFoldDB" id="A0A2T0S2M9"/>
<dbReference type="Pfam" id="PF02148">
    <property type="entry name" value="zf-UBP"/>
    <property type="match status" value="1"/>
</dbReference>
<dbReference type="GO" id="GO:0008270">
    <property type="term" value="F:zinc ion binding"/>
    <property type="evidence" value="ECO:0007669"/>
    <property type="project" value="InterPro"/>
</dbReference>
<dbReference type="Gene3D" id="3.30.40.10">
    <property type="entry name" value="Zinc/RING finger domain, C3HC4 (zinc finger)"/>
    <property type="match status" value="1"/>
</dbReference>
<feature type="domain" description="UBP-type" evidence="2">
    <location>
        <begin position="1"/>
        <end position="88"/>
    </location>
</feature>
<dbReference type="RefSeq" id="WP_106128487.1">
    <property type="nucleotide sequence ID" value="NZ_PVZG01000010.1"/>
</dbReference>
<gene>
    <name evidence="3" type="ORF">CLV70_110249</name>
</gene>
<dbReference type="InterPro" id="IPR013083">
    <property type="entry name" value="Znf_RING/FYVE/PHD"/>
</dbReference>